<keyword evidence="3" id="KW-1035">Host cytoplasm</keyword>
<name>A0A6S7C5U6_9BURK</name>
<dbReference type="GO" id="GO:0031640">
    <property type="term" value="P:killing of cells of another organism"/>
    <property type="evidence" value="ECO:0007669"/>
    <property type="project" value="UniProtKB-KW"/>
</dbReference>
<evidence type="ECO:0000313" key="6">
    <source>
        <dbReference type="Proteomes" id="UP000494365"/>
    </source>
</evidence>
<keyword evidence="4" id="KW-0326">Glycosidase</keyword>
<dbReference type="GO" id="GO:0009253">
    <property type="term" value="P:peptidoglycan catabolic process"/>
    <property type="evidence" value="ECO:0007669"/>
    <property type="project" value="InterPro"/>
</dbReference>
<keyword evidence="4" id="KW-0378">Hydrolase</keyword>
<accession>A0A6S7C5U6</accession>
<dbReference type="Pfam" id="PF00959">
    <property type="entry name" value="Phage_lysozyme"/>
    <property type="match status" value="1"/>
</dbReference>
<organism evidence="5 6">
    <name type="scientific">Paraburkholderia ultramafica</name>
    <dbReference type="NCBI Taxonomy" id="1544867"/>
    <lineage>
        <taxon>Bacteria</taxon>
        <taxon>Pseudomonadati</taxon>
        <taxon>Pseudomonadota</taxon>
        <taxon>Betaproteobacteria</taxon>
        <taxon>Burkholderiales</taxon>
        <taxon>Burkholderiaceae</taxon>
        <taxon>Paraburkholderia</taxon>
    </lineage>
</organism>
<evidence type="ECO:0000256" key="2">
    <source>
        <dbReference type="ARBA" id="ARBA00022638"/>
    </source>
</evidence>
<evidence type="ECO:0000313" key="5">
    <source>
        <dbReference type="EMBL" id="CAB3802046.1"/>
    </source>
</evidence>
<comment type="catalytic activity">
    <reaction evidence="4">
        <text>Hydrolysis of (1-&gt;4)-beta-linkages between N-acetylmuramic acid and N-acetyl-D-glucosamine residues in a peptidoglycan and between N-acetyl-D-glucosamine residues in chitodextrins.</text>
        <dbReference type="EC" id="3.2.1.17"/>
    </reaction>
</comment>
<dbReference type="PANTHER" id="PTHR38107:SF3">
    <property type="entry name" value="LYSOZYME RRRD-RELATED"/>
    <property type="match status" value="1"/>
</dbReference>
<keyword evidence="6" id="KW-1185">Reference proteome</keyword>
<dbReference type="RefSeq" id="WP_175152550.1">
    <property type="nucleotide sequence ID" value="NZ_CADIKK010000032.1"/>
</dbReference>
<keyword evidence="2 4" id="KW-0081">Bacteriolytic enzyme</keyword>
<dbReference type="EC" id="3.2.1.17" evidence="4"/>
<dbReference type="InterPro" id="IPR023347">
    <property type="entry name" value="Lysozyme_dom_sf"/>
</dbReference>
<dbReference type="CDD" id="cd00737">
    <property type="entry name" value="lyz_endolysin_autolysin"/>
    <property type="match status" value="1"/>
</dbReference>
<gene>
    <name evidence="5" type="ORF">LMG28614_05533</name>
</gene>
<dbReference type="InterPro" id="IPR051018">
    <property type="entry name" value="Bacteriophage_GH24"/>
</dbReference>
<dbReference type="AlphaFoldDB" id="A0A6S7C5U6"/>
<dbReference type="Proteomes" id="UP000494365">
    <property type="component" value="Unassembled WGS sequence"/>
</dbReference>
<dbReference type="GO" id="GO:0042742">
    <property type="term" value="P:defense response to bacterium"/>
    <property type="evidence" value="ECO:0007669"/>
    <property type="project" value="UniProtKB-KW"/>
</dbReference>
<reference evidence="5 6" key="1">
    <citation type="submission" date="2020-04" db="EMBL/GenBank/DDBJ databases">
        <authorList>
            <person name="De Canck E."/>
        </authorList>
    </citation>
    <scope>NUCLEOTIDE SEQUENCE [LARGE SCALE GENOMIC DNA]</scope>
    <source>
        <strain evidence="5 6">LMG 28614</strain>
    </source>
</reference>
<dbReference type="SUPFAM" id="SSF53955">
    <property type="entry name" value="Lysozyme-like"/>
    <property type="match status" value="1"/>
</dbReference>
<evidence type="ECO:0000256" key="4">
    <source>
        <dbReference type="RuleBase" id="RU003788"/>
    </source>
</evidence>
<keyword evidence="1 4" id="KW-0929">Antimicrobial</keyword>
<dbReference type="Gene3D" id="1.10.530.40">
    <property type="match status" value="1"/>
</dbReference>
<dbReference type="GO" id="GO:0003796">
    <property type="term" value="F:lysozyme activity"/>
    <property type="evidence" value="ECO:0007669"/>
    <property type="project" value="UniProtKB-EC"/>
</dbReference>
<dbReference type="InterPro" id="IPR033907">
    <property type="entry name" value="Endolysin_autolysin"/>
</dbReference>
<dbReference type="InterPro" id="IPR023346">
    <property type="entry name" value="Lysozyme-like_dom_sf"/>
</dbReference>
<dbReference type="GO" id="GO:0016998">
    <property type="term" value="P:cell wall macromolecule catabolic process"/>
    <property type="evidence" value="ECO:0007669"/>
    <property type="project" value="InterPro"/>
</dbReference>
<dbReference type="PANTHER" id="PTHR38107">
    <property type="match status" value="1"/>
</dbReference>
<comment type="similarity">
    <text evidence="4">Belongs to the glycosyl hydrolase 24 family.</text>
</comment>
<dbReference type="EMBL" id="CADIKK010000032">
    <property type="protein sequence ID" value="CAB3802046.1"/>
    <property type="molecule type" value="Genomic_DNA"/>
</dbReference>
<sequence>MPDALATVLTNTNPNSCVNVQSGRLCKPWQLSNDGIAFMAVCESGVLNGTYMGMPVVDGMILKVYVDSKGYPTVGFGHKVIPSDHLHVGDAISVERARELSKINLAESGSAINRRVHVPLHQCEYDALVSMAFNAGSGHGIAKLVDKINTGEYAALPAYIRTYRARGIEWRRALEARLFETGNYDARHGKGIAI</sequence>
<protein>
    <recommendedName>
        <fullName evidence="4">Lysozyme</fullName>
        <ecNumber evidence="4">3.2.1.17</ecNumber>
    </recommendedName>
</protein>
<dbReference type="InterPro" id="IPR002196">
    <property type="entry name" value="Glyco_hydro_24"/>
</dbReference>
<evidence type="ECO:0000256" key="3">
    <source>
        <dbReference type="ARBA" id="ARBA00023200"/>
    </source>
</evidence>
<proteinExistence type="inferred from homology"/>
<evidence type="ECO:0000256" key="1">
    <source>
        <dbReference type="ARBA" id="ARBA00022529"/>
    </source>
</evidence>